<protein>
    <recommendedName>
        <fullName evidence="4">Tetratricopeptide repeat protein</fullName>
    </recommendedName>
</protein>
<organism evidence="2 3">
    <name type="scientific">Natronomicrosphaera hydrolytica</name>
    <dbReference type="NCBI Taxonomy" id="3242702"/>
    <lineage>
        <taxon>Bacteria</taxon>
        <taxon>Pseudomonadati</taxon>
        <taxon>Planctomycetota</taxon>
        <taxon>Phycisphaerae</taxon>
        <taxon>Phycisphaerales</taxon>
        <taxon>Phycisphaeraceae</taxon>
        <taxon>Natronomicrosphaera</taxon>
    </lineage>
</organism>
<dbReference type="Proteomes" id="UP001575105">
    <property type="component" value="Unassembled WGS sequence"/>
</dbReference>
<feature type="region of interest" description="Disordered" evidence="1">
    <location>
        <begin position="567"/>
        <end position="600"/>
    </location>
</feature>
<keyword evidence="3" id="KW-1185">Reference proteome</keyword>
<dbReference type="SUPFAM" id="SSF48452">
    <property type="entry name" value="TPR-like"/>
    <property type="match status" value="1"/>
</dbReference>
<gene>
    <name evidence="2" type="ORF">ACERK3_00825</name>
</gene>
<dbReference type="InterPro" id="IPR011990">
    <property type="entry name" value="TPR-like_helical_dom_sf"/>
</dbReference>
<feature type="compositionally biased region" description="Basic and acidic residues" evidence="1">
    <location>
        <begin position="576"/>
        <end position="600"/>
    </location>
</feature>
<dbReference type="RefSeq" id="WP_425343750.1">
    <property type="nucleotide sequence ID" value="NZ_JBGUBD010000001.1"/>
</dbReference>
<dbReference type="EMBL" id="JBGUBD010000001">
    <property type="protein sequence ID" value="MFA9476824.1"/>
    <property type="molecule type" value="Genomic_DNA"/>
</dbReference>
<reference evidence="2 3" key="1">
    <citation type="submission" date="2024-08" db="EMBL/GenBank/DDBJ databases">
        <title>Whole-genome sequencing of halo(alkali)philic microorganisms from hypersaline lakes.</title>
        <authorList>
            <person name="Sorokin D.Y."/>
            <person name="Merkel A.Y."/>
            <person name="Messina E."/>
            <person name="Yakimov M."/>
        </authorList>
    </citation>
    <scope>NUCLEOTIDE SEQUENCE [LARGE SCALE GENOMIC DNA]</scope>
    <source>
        <strain evidence="2 3">AB-hyl4</strain>
    </source>
</reference>
<evidence type="ECO:0008006" key="4">
    <source>
        <dbReference type="Google" id="ProtNLM"/>
    </source>
</evidence>
<evidence type="ECO:0000256" key="1">
    <source>
        <dbReference type="SAM" id="MobiDB-lite"/>
    </source>
</evidence>
<evidence type="ECO:0000313" key="2">
    <source>
        <dbReference type="EMBL" id="MFA9476824.1"/>
    </source>
</evidence>
<name>A0ABV4TZR6_9BACT</name>
<comment type="caution">
    <text evidence="2">The sequence shown here is derived from an EMBL/GenBank/DDBJ whole genome shotgun (WGS) entry which is preliminary data.</text>
</comment>
<evidence type="ECO:0000313" key="3">
    <source>
        <dbReference type="Proteomes" id="UP001575105"/>
    </source>
</evidence>
<sequence>MGLTPPTADCRFTIADWLPPSPPVAPRAFLKSEIRNPKFQILLLLPLLLALTACHQRPVATPYAALGQGDFGSARVNIHNNMVDQRSDRQFILDRMRTGVLTLADGYPESAQTVFEPTYEMLRTQGINRDRTVASVVFHEGVRIWKGEPFEQALTMFYYGLTHAQTGSWDNARAASQNALFYLRDFRRPGDRDNIDAQELARRSLVHERAGQTDAEYLDHGYVARESDFTLGYLLNAVSNQQLGRDEEASDNFNYVVELNPELGPLVDAFRTGEYNTVLVVSWGLGPRKIAYGPDNALTRFATRYPSNNAGLRVQVGDRGGRSYDQVLDVNRMARDHRWNNMEDVRIAKSAIGRAMFHGGAITTMIGADRGSSRTAIAGLGVMLAGALTASGAQADTRYADVMPQRVYVIPLNLTEQDQPITLQVEGNYASRLVLRGLTAPRDGQAQLRYVRLVSRTQPTSTPPAWATSGRIVYSNPHTGATNGPQLPYILGGDCVRLPTSATMQDYHRSGHLLDLTTNDLRELYRQEDIRFEIEDQRGYADRHILEGGRSLVAPQPGTTGFMRLFGAPRPPYRPTSRDVADHAREENQRQRESLVHDDR</sequence>
<accession>A0ABV4TZR6</accession>
<proteinExistence type="predicted"/>